<comment type="caution">
    <text evidence="2">The sequence shown here is derived from an EMBL/GenBank/DDBJ whole genome shotgun (WGS) entry which is preliminary data.</text>
</comment>
<evidence type="ECO:0000313" key="3">
    <source>
        <dbReference type="Proteomes" id="UP000326169"/>
    </source>
</evidence>
<dbReference type="InterPro" id="IPR036890">
    <property type="entry name" value="HATPase_C_sf"/>
</dbReference>
<proteinExistence type="predicted"/>
<accession>A0A5M3TCK5</accession>
<feature type="domain" description="Histidine kinase/HSP90-like ATPase" evidence="1">
    <location>
        <begin position="22"/>
        <end position="141"/>
    </location>
</feature>
<dbReference type="Gene3D" id="3.30.565.10">
    <property type="entry name" value="Histidine kinase-like ATPase, C-terminal domain"/>
    <property type="match status" value="1"/>
</dbReference>
<dbReference type="GeneID" id="301684061"/>
<organism evidence="2 3">
    <name type="scientific">Limnospira platensis NIES-46</name>
    <dbReference type="NCBI Taxonomy" id="1236695"/>
    <lineage>
        <taxon>Bacteria</taxon>
        <taxon>Bacillati</taxon>
        <taxon>Cyanobacteriota</taxon>
        <taxon>Cyanophyceae</taxon>
        <taxon>Oscillatoriophycideae</taxon>
        <taxon>Oscillatoriales</taxon>
        <taxon>Sirenicapillariaceae</taxon>
        <taxon>Limnospira</taxon>
    </lineage>
</organism>
<dbReference type="SUPFAM" id="SSF55874">
    <property type="entry name" value="ATPase domain of HSP90 chaperone/DNA topoisomerase II/histidine kinase"/>
    <property type="match status" value="1"/>
</dbReference>
<sequence>MEDENLLMRSHLKVGTDLLFLEEVLQWFEQITTPFLPPDLSYECKIAITEGFTNVVRHAHHGLSKNTPIDIQVKILSNSIEIKLWDFGQPFDFPKTLHFILNEKIAPLEKEQGRGLILMYKLTDEVTYCRLDDHRNCLTMRRHFS</sequence>
<dbReference type="InterPro" id="IPR003594">
    <property type="entry name" value="HATPase_dom"/>
</dbReference>
<reference evidence="2 3" key="1">
    <citation type="journal article" date="2019" name="J Genomics">
        <title>The Draft Genome of a Hydrogen-producing Cyanobacterium, Arthrospira platensis NIES-46.</title>
        <authorList>
            <person name="Suzuki S."/>
            <person name="Yamaguchi H."/>
            <person name="Kawachi M."/>
        </authorList>
    </citation>
    <scope>NUCLEOTIDE SEQUENCE [LARGE SCALE GENOMIC DNA]</scope>
    <source>
        <strain evidence="2 3">NIES-46</strain>
    </source>
</reference>
<dbReference type="CDD" id="cd16936">
    <property type="entry name" value="HATPase_RsbW-like"/>
    <property type="match status" value="1"/>
</dbReference>
<dbReference type="Proteomes" id="UP000326169">
    <property type="component" value="Unassembled WGS sequence"/>
</dbReference>
<evidence type="ECO:0000313" key="2">
    <source>
        <dbReference type="EMBL" id="GCE95199.1"/>
    </source>
</evidence>
<dbReference type="Pfam" id="PF13581">
    <property type="entry name" value="HATPase_c_2"/>
    <property type="match status" value="1"/>
</dbReference>
<dbReference type="RefSeq" id="WP_006619423.1">
    <property type="nucleotide sequence ID" value="NZ_BIMW01000124.1"/>
</dbReference>
<protein>
    <recommendedName>
        <fullName evidence="1">Histidine kinase/HSP90-like ATPase domain-containing protein</fullName>
    </recommendedName>
</protein>
<evidence type="ECO:0000259" key="1">
    <source>
        <dbReference type="Pfam" id="PF13581"/>
    </source>
</evidence>
<keyword evidence="3" id="KW-1185">Reference proteome</keyword>
<dbReference type="EMBL" id="BIMW01000124">
    <property type="protein sequence ID" value="GCE95199.1"/>
    <property type="molecule type" value="Genomic_DNA"/>
</dbReference>
<gene>
    <name evidence="2" type="ORF">NIES46_32610</name>
</gene>
<name>A0A5M3TCK5_LIMPL</name>